<organism evidence="3 4">
    <name type="scientific">Syntrophus gentianae</name>
    <dbReference type="NCBI Taxonomy" id="43775"/>
    <lineage>
        <taxon>Bacteria</taxon>
        <taxon>Pseudomonadati</taxon>
        <taxon>Thermodesulfobacteriota</taxon>
        <taxon>Syntrophia</taxon>
        <taxon>Syntrophales</taxon>
        <taxon>Syntrophaceae</taxon>
        <taxon>Syntrophus</taxon>
    </lineage>
</organism>
<accession>A0A1H7WGE3</accession>
<protein>
    <submittedName>
        <fullName evidence="3">Clan AA aspartic protease, TIGR02281 family</fullName>
    </submittedName>
</protein>
<evidence type="ECO:0000256" key="1">
    <source>
        <dbReference type="ARBA" id="ARBA00022801"/>
    </source>
</evidence>
<feature type="domain" description="Peptidase A2" evidence="2">
    <location>
        <begin position="116"/>
        <end position="192"/>
    </location>
</feature>
<sequence>MTTTFSKKTARSKRRLSLAIFMVLLLFSFSCPGKLGAGEFYRWIDENGVVHVSDTFPQASSKGGKQEVQRVNVPVNAPVNVPAPKGSQTDEYQIPFSHTPTGGIIVKGVFDDAINVTMLFDTGASHMVISETLARQLDPSSPVVRKVKVQTAGGPIEARMSMISKVALGDVFKENVPAVVTDRDPRPMGFDAILGLSFLQDFRATVDYQNRVIILKRH</sequence>
<dbReference type="InterPro" id="IPR025392">
    <property type="entry name" value="DUF4124"/>
</dbReference>
<dbReference type="PROSITE" id="PS50175">
    <property type="entry name" value="ASP_PROT_RETROV"/>
    <property type="match status" value="1"/>
</dbReference>
<keyword evidence="1" id="KW-0378">Hydrolase</keyword>
<dbReference type="InterPro" id="IPR001995">
    <property type="entry name" value="Peptidase_A2_cat"/>
</dbReference>
<keyword evidence="4" id="KW-1185">Reference proteome</keyword>
<evidence type="ECO:0000259" key="2">
    <source>
        <dbReference type="PROSITE" id="PS50175"/>
    </source>
</evidence>
<dbReference type="Pfam" id="PF13650">
    <property type="entry name" value="Asp_protease_2"/>
    <property type="match status" value="1"/>
</dbReference>
<evidence type="ECO:0000313" key="4">
    <source>
        <dbReference type="Proteomes" id="UP000198744"/>
    </source>
</evidence>
<name>A0A1H7WGE3_9BACT</name>
<dbReference type="InterPro" id="IPR021109">
    <property type="entry name" value="Peptidase_aspartic_dom_sf"/>
</dbReference>
<proteinExistence type="predicted"/>
<dbReference type="GO" id="GO:0004190">
    <property type="term" value="F:aspartic-type endopeptidase activity"/>
    <property type="evidence" value="ECO:0007669"/>
    <property type="project" value="InterPro"/>
</dbReference>
<keyword evidence="3" id="KW-0645">Protease</keyword>
<dbReference type="PROSITE" id="PS00141">
    <property type="entry name" value="ASP_PROTEASE"/>
    <property type="match status" value="1"/>
</dbReference>
<dbReference type="InterPro" id="IPR034122">
    <property type="entry name" value="Retropepsin-like_bacterial"/>
</dbReference>
<dbReference type="SUPFAM" id="SSF50630">
    <property type="entry name" value="Acid proteases"/>
    <property type="match status" value="1"/>
</dbReference>
<dbReference type="Proteomes" id="UP000198744">
    <property type="component" value="Unassembled WGS sequence"/>
</dbReference>
<reference evidence="3 4" key="1">
    <citation type="submission" date="2016-10" db="EMBL/GenBank/DDBJ databases">
        <authorList>
            <person name="de Groot N.N."/>
        </authorList>
    </citation>
    <scope>NUCLEOTIDE SEQUENCE [LARGE SCALE GENOMIC DNA]</scope>
    <source>
        <strain evidence="3 4">DSM 8423</strain>
    </source>
</reference>
<dbReference type="EMBL" id="FOBS01000006">
    <property type="protein sequence ID" value="SEM20540.1"/>
    <property type="molecule type" value="Genomic_DNA"/>
</dbReference>
<dbReference type="STRING" id="43775.SAMN04489760_106146"/>
<dbReference type="Pfam" id="PF13511">
    <property type="entry name" value="DUF4124"/>
    <property type="match status" value="1"/>
</dbReference>
<dbReference type="AlphaFoldDB" id="A0A1H7WGE3"/>
<dbReference type="RefSeq" id="WP_093882843.1">
    <property type="nucleotide sequence ID" value="NZ_FOBS01000006.1"/>
</dbReference>
<dbReference type="Gene3D" id="2.40.70.10">
    <property type="entry name" value="Acid Proteases"/>
    <property type="match status" value="1"/>
</dbReference>
<evidence type="ECO:0000313" key="3">
    <source>
        <dbReference type="EMBL" id="SEM20540.1"/>
    </source>
</evidence>
<gene>
    <name evidence="3" type="ORF">SAMN04489760_106146</name>
</gene>
<dbReference type="PROSITE" id="PS51257">
    <property type="entry name" value="PROKAR_LIPOPROTEIN"/>
    <property type="match status" value="1"/>
</dbReference>
<dbReference type="OrthoDB" id="5394411at2"/>
<dbReference type="InterPro" id="IPR001969">
    <property type="entry name" value="Aspartic_peptidase_AS"/>
</dbReference>
<dbReference type="CDD" id="cd05483">
    <property type="entry name" value="retropepsin_like_bacteria"/>
    <property type="match status" value="1"/>
</dbReference>
<dbReference type="GO" id="GO:0006508">
    <property type="term" value="P:proteolysis"/>
    <property type="evidence" value="ECO:0007669"/>
    <property type="project" value="UniProtKB-KW"/>
</dbReference>